<evidence type="ECO:0000259" key="1">
    <source>
        <dbReference type="Pfam" id="PF20442"/>
    </source>
</evidence>
<keyword evidence="3" id="KW-1185">Reference proteome</keyword>
<evidence type="ECO:0000313" key="3">
    <source>
        <dbReference type="Proteomes" id="UP001524944"/>
    </source>
</evidence>
<protein>
    <submittedName>
        <fullName evidence="2">BREX system Lon protease-like protein BrxL</fullName>
    </submittedName>
</protein>
<name>A0ABT1Y3A6_9FIRM</name>
<gene>
    <name evidence="2" type="ORF">NVS47_02640</name>
</gene>
<organism evidence="2 3">
    <name type="scientific">Dehalobacterium formicoaceticum</name>
    <dbReference type="NCBI Taxonomy" id="51515"/>
    <lineage>
        <taxon>Bacteria</taxon>
        <taxon>Bacillati</taxon>
        <taxon>Bacillota</taxon>
        <taxon>Clostridia</taxon>
        <taxon>Eubacteriales</taxon>
        <taxon>Peptococcaceae</taxon>
        <taxon>Dehalobacterium</taxon>
    </lineage>
</organism>
<comment type="caution">
    <text evidence="2">The sequence shown here is derived from an EMBL/GenBank/DDBJ whole genome shotgun (WGS) entry which is preliminary data.</text>
</comment>
<accession>A0ABT1Y3A6</accession>
<reference evidence="2 3" key="1">
    <citation type="submission" date="2022-08" db="EMBL/GenBank/DDBJ databases">
        <title>Proteogenomics of the novel Dehalobacterium formicoaceticum strain EZ94 highlights a key role of methyltransferases during anaerobic dichloromethane degradation.</title>
        <authorList>
            <person name="Wasmund K."/>
        </authorList>
    </citation>
    <scope>NUCLEOTIDE SEQUENCE [LARGE SCALE GENOMIC DNA]</scope>
    <source>
        <strain evidence="2 3">EZ94</strain>
    </source>
</reference>
<dbReference type="EMBL" id="JANPWE010000001">
    <property type="protein sequence ID" value="MCR6544419.1"/>
    <property type="molecule type" value="Genomic_DNA"/>
</dbReference>
<proteinExistence type="predicted"/>
<dbReference type="Pfam" id="PF20442">
    <property type="entry name" value="BrxL_N"/>
    <property type="match status" value="1"/>
</dbReference>
<dbReference type="Proteomes" id="UP001524944">
    <property type="component" value="Unassembled WGS sequence"/>
</dbReference>
<dbReference type="RefSeq" id="WP_089609893.1">
    <property type="nucleotide sequence ID" value="NZ_CP022121.1"/>
</dbReference>
<evidence type="ECO:0000313" key="2">
    <source>
        <dbReference type="EMBL" id="MCR6544419.1"/>
    </source>
</evidence>
<sequence>MDEMGQMDQNVGLNEKLNTYFPGRVVRKDLTIKIKEGANVPVFIIDSLKPIQMPNLDLAEIFRGV</sequence>
<dbReference type="InterPro" id="IPR046838">
    <property type="entry name" value="BrxL_N"/>
</dbReference>
<feature type="domain" description="BREX system Lon protease-like BrxL N-terminal" evidence="1">
    <location>
        <begin position="20"/>
        <end position="48"/>
    </location>
</feature>